<dbReference type="GO" id="GO:0016747">
    <property type="term" value="F:acyltransferase activity, transferring groups other than amino-acyl groups"/>
    <property type="evidence" value="ECO:0007669"/>
    <property type="project" value="InterPro"/>
</dbReference>
<evidence type="ECO:0000313" key="2">
    <source>
        <dbReference type="EMBL" id="GFZ84490.1"/>
    </source>
</evidence>
<dbReference type="PROSITE" id="PS51186">
    <property type="entry name" value="GNAT"/>
    <property type="match status" value="1"/>
</dbReference>
<evidence type="ECO:0000259" key="1">
    <source>
        <dbReference type="PROSITE" id="PS51186"/>
    </source>
</evidence>
<dbReference type="OrthoDB" id="9801656at2"/>
<dbReference type="EMBL" id="BMIY01000018">
    <property type="protein sequence ID" value="GFZ84490.1"/>
    <property type="molecule type" value="Genomic_DNA"/>
</dbReference>
<dbReference type="RefSeq" id="WP_068811404.1">
    <property type="nucleotide sequence ID" value="NZ_BMIY01000018.1"/>
</dbReference>
<proteinExistence type="predicted"/>
<dbReference type="Proteomes" id="UP000627715">
    <property type="component" value="Unassembled WGS sequence"/>
</dbReference>
<dbReference type="InterPro" id="IPR016181">
    <property type="entry name" value="Acyl_CoA_acyltransferase"/>
</dbReference>
<dbReference type="AlphaFoldDB" id="A0A916QMM4"/>
<name>A0A916QMM4_9GAMM</name>
<accession>A0A916QMM4</accession>
<comment type="caution">
    <text evidence="2">The sequence shown here is derived from an EMBL/GenBank/DDBJ whole genome shotgun (WGS) entry which is preliminary data.</text>
</comment>
<evidence type="ECO:0000313" key="3">
    <source>
        <dbReference type="Proteomes" id="UP000627715"/>
    </source>
</evidence>
<dbReference type="SUPFAM" id="SSF55729">
    <property type="entry name" value="Acyl-CoA N-acyltransferases (Nat)"/>
    <property type="match status" value="1"/>
</dbReference>
<reference evidence="2" key="2">
    <citation type="submission" date="2020-09" db="EMBL/GenBank/DDBJ databases">
        <authorList>
            <person name="Sun Q."/>
            <person name="Zhou Y."/>
        </authorList>
    </citation>
    <scope>NUCLEOTIDE SEQUENCE</scope>
    <source>
        <strain evidence="2">CGMCC 1.15425</strain>
    </source>
</reference>
<gene>
    <name evidence="2" type="ORF">GCM10011403_29980</name>
</gene>
<dbReference type="PANTHER" id="PTHR43328">
    <property type="entry name" value="ACETYLTRANSFERASE-RELATED"/>
    <property type="match status" value="1"/>
</dbReference>
<reference evidence="2" key="1">
    <citation type="journal article" date="2014" name="Int. J. Syst. Evol. Microbiol.">
        <title>Complete genome sequence of Corynebacterium casei LMG S-19264T (=DSM 44701T), isolated from a smear-ripened cheese.</title>
        <authorList>
            <consortium name="US DOE Joint Genome Institute (JGI-PGF)"/>
            <person name="Walter F."/>
            <person name="Albersmeier A."/>
            <person name="Kalinowski J."/>
            <person name="Ruckert C."/>
        </authorList>
    </citation>
    <scope>NUCLEOTIDE SEQUENCE</scope>
    <source>
        <strain evidence="2">CGMCC 1.15425</strain>
    </source>
</reference>
<dbReference type="Gene3D" id="3.40.630.30">
    <property type="match status" value="1"/>
</dbReference>
<sequence>MITLREFRQSDTPRLVELANNPAVARRLKASFPHPYTEQDATWWINEGCKEGIHRVIEQDGLFVGTIGSVIGEGEKCRQYSTGYWLGEPYWGQGIVTRALTIFIEELFRNTEVERLQAWVYEDNIASMKVLEKAGFHKEAVLKKALYNEGEFFDEHVYALLRPHS</sequence>
<protein>
    <submittedName>
        <fullName evidence="2">N-acetyltransferase</fullName>
    </submittedName>
</protein>
<feature type="domain" description="N-acetyltransferase" evidence="1">
    <location>
        <begin position="2"/>
        <end position="164"/>
    </location>
</feature>
<dbReference type="Pfam" id="PF13302">
    <property type="entry name" value="Acetyltransf_3"/>
    <property type="match status" value="1"/>
</dbReference>
<organism evidence="2 3">
    <name type="scientific">Pseudohongiella nitratireducens</name>
    <dbReference type="NCBI Taxonomy" id="1768907"/>
    <lineage>
        <taxon>Bacteria</taxon>
        <taxon>Pseudomonadati</taxon>
        <taxon>Pseudomonadota</taxon>
        <taxon>Gammaproteobacteria</taxon>
        <taxon>Pseudomonadales</taxon>
        <taxon>Pseudohongiellaceae</taxon>
        <taxon>Pseudohongiella</taxon>
    </lineage>
</organism>
<dbReference type="InterPro" id="IPR000182">
    <property type="entry name" value="GNAT_dom"/>
</dbReference>
<dbReference type="PANTHER" id="PTHR43328:SF1">
    <property type="entry name" value="N-ACETYLTRANSFERASE DOMAIN-CONTAINING PROTEIN"/>
    <property type="match status" value="1"/>
</dbReference>
<keyword evidence="3" id="KW-1185">Reference proteome</keyword>